<comment type="cofactor">
    <cofactor evidence="1 6">
        <name>heme</name>
        <dbReference type="ChEBI" id="CHEBI:30413"/>
    </cofactor>
</comment>
<dbReference type="InterPro" id="IPR001128">
    <property type="entry name" value="Cyt_P450"/>
</dbReference>
<evidence type="ECO:0000256" key="7">
    <source>
        <dbReference type="SAM" id="Phobius"/>
    </source>
</evidence>
<dbReference type="PANTHER" id="PTHR24305:SF164">
    <property type="entry name" value="P450, PUTATIVE (EUROFUNG)-RELATED"/>
    <property type="match status" value="1"/>
</dbReference>
<evidence type="ECO:0000313" key="9">
    <source>
        <dbReference type="Proteomes" id="UP000242814"/>
    </source>
</evidence>
<organism evidence="8 9">
    <name type="scientific">Paracoccidioides brasiliensis</name>
    <dbReference type="NCBI Taxonomy" id="121759"/>
    <lineage>
        <taxon>Eukaryota</taxon>
        <taxon>Fungi</taxon>
        <taxon>Dikarya</taxon>
        <taxon>Ascomycota</taxon>
        <taxon>Pezizomycotina</taxon>
        <taxon>Eurotiomycetes</taxon>
        <taxon>Eurotiomycetidae</taxon>
        <taxon>Onygenales</taxon>
        <taxon>Ajellomycetaceae</taxon>
        <taxon>Paracoccidioides</taxon>
    </lineage>
</organism>
<evidence type="ECO:0000256" key="6">
    <source>
        <dbReference type="PIRSR" id="PIRSR602403-1"/>
    </source>
</evidence>
<evidence type="ECO:0000256" key="1">
    <source>
        <dbReference type="ARBA" id="ARBA00001971"/>
    </source>
</evidence>
<dbReference type="InterPro" id="IPR036396">
    <property type="entry name" value="Cyt_P450_sf"/>
</dbReference>
<evidence type="ECO:0000256" key="2">
    <source>
        <dbReference type="ARBA" id="ARBA00010617"/>
    </source>
</evidence>
<keyword evidence="7" id="KW-1133">Transmembrane helix</keyword>
<dbReference type="PANTHER" id="PTHR24305">
    <property type="entry name" value="CYTOCHROME P450"/>
    <property type="match status" value="1"/>
</dbReference>
<proteinExistence type="inferred from homology"/>
<dbReference type="InterPro" id="IPR002403">
    <property type="entry name" value="Cyt_P450_E_grp-IV"/>
</dbReference>
<dbReference type="GO" id="GO:0004497">
    <property type="term" value="F:monooxygenase activity"/>
    <property type="evidence" value="ECO:0007669"/>
    <property type="project" value="InterPro"/>
</dbReference>
<dbReference type="CDD" id="cd11059">
    <property type="entry name" value="CYP_fungal"/>
    <property type="match status" value="1"/>
</dbReference>
<dbReference type="SUPFAM" id="SSF48264">
    <property type="entry name" value="Cytochrome P450"/>
    <property type="match status" value="1"/>
</dbReference>
<evidence type="ECO:0000256" key="4">
    <source>
        <dbReference type="ARBA" id="ARBA00023002"/>
    </source>
</evidence>
<dbReference type="PRINTS" id="PR00465">
    <property type="entry name" value="EP450IV"/>
</dbReference>
<keyword evidence="7" id="KW-0812">Transmembrane</keyword>
<comment type="caution">
    <text evidence="8">The sequence shown here is derived from an EMBL/GenBank/DDBJ whole genome shotgun (WGS) entry which is preliminary data.</text>
</comment>
<dbReference type="PRINTS" id="PR00385">
    <property type="entry name" value="P450"/>
</dbReference>
<keyword evidence="3 6" id="KW-0479">Metal-binding</keyword>
<dbReference type="VEuPathDB" id="FungiDB:PABG_04746"/>
<dbReference type="VEuPathDB" id="FungiDB:PADG_05372"/>
<evidence type="ECO:0000313" key="8">
    <source>
        <dbReference type="EMBL" id="ODH26372.1"/>
    </source>
</evidence>
<evidence type="ECO:0000256" key="3">
    <source>
        <dbReference type="ARBA" id="ARBA00022723"/>
    </source>
</evidence>
<keyword evidence="4" id="KW-0560">Oxidoreductase</keyword>
<name>A0A1D2JCF8_PARBR</name>
<reference evidence="8 9" key="1">
    <citation type="submission" date="2016-06" db="EMBL/GenBank/DDBJ databases">
        <authorList>
            <person name="Kjaerup R.B."/>
            <person name="Dalgaard T.S."/>
            <person name="Juul-Madsen H.R."/>
        </authorList>
    </citation>
    <scope>NUCLEOTIDE SEQUENCE [LARGE SCALE GENOMIC DNA]</scope>
    <source>
        <strain evidence="8 9">Pb300</strain>
    </source>
</reference>
<feature type="binding site" description="axial binding residue" evidence="6">
    <location>
        <position position="495"/>
    </location>
    <ligand>
        <name>heme</name>
        <dbReference type="ChEBI" id="CHEBI:30413"/>
    </ligand>
    <ligandPart>
        <name>Fe</name>
        <dbReference type="ChEBI" id="CHEBI:18248"/>
    </ligandPart>
</feature>
<dbReference type="Gene3D" id="1.10.630.10">
    <property type="entry name" value="Cytochrome P450"/>
    <property type="match status" value="1"/>
</dbReference>
<dbReference type="Pfam" id="PF00067">
    <property type="entry name" value="p450"/>
    <property type="match status" value="1"/>
</dbReference>
<sequence>MAEFTGLSWFNIVEWHLIAIAMSLIIIQNLCRSIYRTIKSPFPGPKLAKFTKWWLTLHELRDGILNTTHHAHQIYGPIVQLGPKMISFCHPDALRDIYTGPHGGLDTFDLVWFFEQYGSQNLVSTIDPELHLMRRKTVAGLYTNTVVSSPAVQALMKTVINTFMDEIEREATAAAGELPPRTVDVFPLIRWFTADIMTGLIYGPGKPLNLLKNADSRTEMAELLTSNTDQVASLFAIILQLFPLSMLKLLSPLINPGTKMAAYGMSRVKESLRLRSQSSNDDHGVTHDKNEIKAHLHHLLHLFKKNGPSPALPNVNYIASDSLDHFFAGTSTTADFLSALIYRLSLPENKRHQDNLRDELRSITSKDPTASLEDITLSDLQSLPFLTSVLQETFRTNPPIPFSLLRVVKAKNPDITVLGIKIEPGTTISIQPYTLHRDPEIFPNPDVWDPERWRSCITTTTTTALATTSTSTSTSQKHRQMQRMLMPFGYGARTCTGINLAWAIIRLVTARMYSTYKTSLDEGVWFEEGKKGEVRKKKYLYPDDGVQPVVFRRV</sequence>
<protein>
    <recommendedName>
        <fullName evidence="10">Cytochrome P450</fullName>
    </recommendedName>
</protein>
<dbReference type="AlphaFoldDB" id="A0A1D2JCF8"/>
<keyword evidence="6" id="KW-0349">Heme</keyword>
<gene>
    <name evidence="8" type="ORF">ACO22_04650</name>
</gene>
<dbReference type="GO" id="GO:0016705">
    <property type="term" value="F:oxidoreductase activity, acting on paired donors, with incorporation or reduction of molecular oxygen"/>
    <property type="evidence" value="ECO:0007669"/>
    <property type="project" value="InterPro"/>
</dbReference>
<keyword evidence="7" id="KW-0472">Membrane</keyword>
<dbReference type="Proteomes" id="UP000242814">
    <property type="component" value="Unassembled WGS sequence"/>
</dbReference>
<comment type="similarity">
    <text evidence="2">Belongs to the cytochrome P450 family.</text>
</comment>
<evidence type="ECO:0000256" key="5">
    <source>
        <dbReference type="ARBA" id="ARBA00023004"/>
    </source>
</evidence>
<dbReference type="GO" id="GO:0005506">
    <property type="term" value="F:iron ion binding"/>
    <property type="evidence" value="ECO:0007669"/>
    <property type="project" value="InterPro"/>
</dbReference>
<feature type="transmembrane region" description="Helical" evidence="7">
    <location>
        <begin position="12"/>
        <end position="31"/>
    </location>
</feature>
<dbReference type="InterPro" id="IPR050121">
    <property type="entry name" value="Cytochrome_P450_monoxygenase"/>
</dbReference>
<accession>A0A1D2JCF8</accession>
<dbReference type="GO" id="GO:0020037">
    <property type="term" value="F:heme binding"/>
    <property type="evidence" value="ECO:0007669"/>
    <property type="project" value="InterPro"/>
</dbReference>
<keyword evidence="5 6" id="KW-0408">Iron</keyword>
<evidence type="ECO:0008006" key="10">
    <source>
        <dbReference type="Google" id="ProtNLM"/>
    </source>
</evidence>
<dbReference type="EMBL" id="LZYO01000189">
    <property type="protein sequence ID" value="ODH26372.1"/>
    <property type="molecule type" value="Genomic_DNA"/>
</dbReference>